<dbReference type="PANTHER" id="PTHR23061">
    <property type="entry name" value="DNA POLYMERASE 2 ALPHA 70 KDA SUBUNIT"/>
    <property type="match status" value="1"/>
</dbReference>
<reference evidence="11" key="1">
    <citation type="submission" date="2020-01" db="EMBL/GenBank/DDBJ databases">
        <title>Genome Sequencing of Three Apophysomyces-Like Fungal Strains Confirms a Novel Fungal Genus in the Mucoromycota with divergent Burkholderia-like Endosymbiotic Bacteria.</title>
        <authorList>
            <person name="Stajich J.E."/>
            <person name="Macias A.M."/>
            <person name="Carter-House D."/>
            <person name="Lovett B."/>
            <person name="Kasson L.R."/>
            <person name="Berry K."/>
            <person name="Grigoriev I."/>
            <person name="Chang Y."/>
            <person name="Spatafora J."/>
            <person name="Kasson M.T."/>
        </authorList>
    </citation>
    <scope>NUCLEOTIDE SEQUENCE</scope>
    <source>
        <strain evidence="11">NRRL A-21654</strain>
    </source>
</reference>
<feature type="domain" description="DNA polymerase alpha/delta/epsilon subunit B" evidence="8">
    <location>
        <begin position="337"/>
        <end position="540"/>
    </location>
</feature>
<dbReference type="InterPro" id="IPR007185">
    <property type="entry name" value="DNA_pol_a/d/e_bsu"/>
</dbReference>
<evidence type="ECO:0000256" key="2">
    <source>
        <dbReference type="ARBA" id="ARBA00007299"/>
    </source>
</evidence>
<dbReference type="Pfam" id="PF04042">
    <property type="entry name" value="DNA_pol_E_B"/>
    <property type="match status" value="1"/>
</dbReference>
<dbReference type="Gene3D" id="3.60.21.60">
    <property type="match status" value="1"/>
</dbReference>
<protein>
    <recommendedName>
        <fullName evidence="3 6">DNA polymerase alpha subunit B</fullName>
    </recommendedName>
</protein>
<keyword evidence="5 6" id="KW-0539">Nucleus</keyword>
<dbReference type="GO" id="GO:0005658">
    <property type="term" value="C:alpha DNA polymerase:primase complex"/>
    <property type="evidence" value="ECO:0007669"/>
    <property type="project" value="TreeGrafter"/>
</dbReference>
<organism evidence="11 12">
    <name type="scientific">Apophysomyces ossiformis</name>
    <dbReference type="NCBI Taxonomy" id="679940"/>
    <lineage>
        <taxon>Eukaryota</taxon>
        <taxon>Fungi</taxon>
        <taxon>Fungi incertae sedis</taxon>
        <taxon>Mucoromycota</taxon>
        <taxon>Mucoromycotina</taxon>
        <taxon>Mucoromycetes</taxon>
        <taxon>Mucorales</taxon>
        <taxon>Mucorineae</taxon>
        <taxon>Mucoraceae</taxon>
        <taxon>Apophysomyces</taxon>
    </lineage>
</organism>
<evidence type="ECO:0000259" key="8">
    <source>
        <dbReference type="Pfam" id="PF04042"/>
    </source>
</evidence>
<evidence type="ECO:0000256" key="3">
    <source>
        <dbReference type="ARBA" id="ARBA00018596"/>
    </source>
</evidence>
<feature type="domain" description="DNA polymerase alpha subunit B N-terminal" evidence="9">
    <location>
        <begin position="11"/>
        <end position="65"/>
    </location>
</feature>
<keyword evidence="11" id="KW-0808">Transferase</keyword>
<feature type="compositionally biased region" description="Polar residues" evidence="7">
    <location>
        <begin position="123"/>
        <end position="139"/>
    </location>
</feature>
<evidence type="ECO:0000256" key="4">
    <source>
        <dbReference type="ARBA" id="ARBA00022705"/>
    </source>
</evidence>
<dbReference type="GO" id="GO:0006270">
    <property type="term" value="P:DNA replication initiation"/>
    <property type="evidence" value="ECO:0007669"/>
    <property type="project" value="TreeGrafter"/>
</dbReference>
<evidence type="ECO:0000256" key="1">
    <source>
        <dbReference type="ARBA" id="ARBA00004123"/>
    </source>
</evidence>
<feature type="domain" description="DNA polymerase alpha subunit B OB" evidence="10">
    <location>
        <begin position="204"/>
        <end position="309"/>
    </location>
</feature>
<dbReference type="InterPro" id="IPR054300">
    <property type="entry name" value="OB_DPOA2"/>
</dbReference>
<accession>A0A8H7BXQ6</accession>
<feature type="region of interest" description="Disordered" evidence="7">
    <location>
        <begin position="123"/>
        <end position="151"/>
    </location>
</feature>
<evidence type="ECO:0000259" key="9">
    <source>
        <dbReference type="Pfam" id="PF08418"/>
    </source>
</evidence>
<dbReference type="GO" id="GO:0003677">
    <property type="term" value="F:DNA binding"/>
    <property type="evidence" value="ECO:0007669"/>
    <property type="project" value="InterPro"/>
</dbReference>
<dbReference type="InterPro" id="IPR016722">
    <property type="entry name" value="DNA_pol_alpha_bsu"/>
</dbReference>
<comment type="subcellular location">
    <subcellularLocation>
        <location evidence="1 6">Nucleus</location>
    </subcellularLocation>
</comment>
<dbReference type="InterPro" id="IPR013627">
    <property type="entry name" value="Pol_alpha_B_N"/>
</dbReference>
<comment type="similarity">
    <text evidence="2 6">Belongs to the DNA polymerase alpha subunit B family.</text>
</comment>
<evidence type="ECO:0000256" key="6">
    <source>
        <dbReference type="PIRNR" id="PIRNR018300"/>
    </source>
</evidence>
<name>A0A8H7BXQ6_9FUNG</name>
<evidence type="ECO:0000313" key="11">
    <source>
        <dbReference type="EMBL" id="KAF7729841.1"/>
    </source>
</evidence>
<sequence length="596" mass="66162">MSLRDALIRRFNLTNDAHGEVLDELASLCRLYDLTPEDLQFKWEAFVVNSNIPATPTVENVRLMKSNLQREFELKLQQEKLTGVKKEATFNLSSYVPMSIDASNNNLDDFMAKLTGNLQPSTGYSSSIPNLAGTTNSSISHKRKSQASIHFSQRKLSNTVDEQYNSHLPLRHPLPGNRQRADVNLIQNPIKEYRYMFEKIREKSEGLDDQIEYIANAIDQSYCLNGVFDNPTRSSQSPIVAVGRICCDASEGKLNEKSVLLETSRQLGMGKRVKLDLTRLDKYALFPGQIIAVEGINSAGRSFVVDKLLMPPMPAAYSTSAKNPRANGTPSAATDMILAAGPYTLDDDLSYQPLEELIKTCIKQKPDVVLLLGPFISETHPMIATGAITTSPEDIFKEEVIARLATLAKESPTTRILLVPHANDVIHEYPMFPQPPLKRSLLVDGIESLSNPASIEINGSAFTISNIDAIFSLSCEEIAKSRIKSDRLARLAQHLLQQQSLYPLFPPAIGDSIDAERMPDIQIPFAPDILIVPSQLKHFTRVIEGVMCVNPGYLSKRQSGGTYAHLAIQPLPQRSESNINDGAKLHERTRVDLIKL</sequence>
<evidence type="ECO:0000256" key="7">
    <source>
        <dbReference type="SAM" id="MobiDB-lite"/>
    </source>
</evidence>
<evidence type="ECO:0000256" key="5">
    <source>
        <dbReference type="ARBA" id="ARBA00023242"/>
    </source>
</evidence>
<dbReference type="Pfam" id="PF22062">
    <property type="entry name" value="OB_DPOA2"/>
    <property type="match status" value="1"/>
</dbReference>
<dbReference type="OrthoDB" id="336885at2759"/>
<keyword evidence="11" id="KW-0239">DNA-directed DNA polymerase</keyword>
<dbReference type="GO" id="GO:0003887">
    <property type="term" value="F:DNA-directed DNA polymerase activity"/>
    <property type="evidence" value="ECO:0007669"/>
    <property type="project" value="UniProtKB-KW"/>
</dbReference>
<proteinExistence type="inferred from homology"/>
<dbReference type="AlphaFoldDB" id="A0A8H7BXQ6"/>
<dbReference type="Gene3D" id="1.10.8.530">
    <property type="entry name" value="DNA polymerase alpha-primase, subunit B, N-terminal domain"/>
    <property type="match status" value="1"/>
</dbReference>
<dbReference type="PIRSF" id="PIRSF018300">
    <property type="entry name" value="DNA_pol_alph_2"/>
    <property type="match status" value="1"/>
</dbReference>
<comment type="caution">
    <text evidence="11">The sequence shown here is derived from an EMBL/GenBank/DDBJ whole genome shotgun (WGS) entry which is preliminary data.</text>
</comment>
<dbReference type="EMBL" id="JABAYA010000021">
    <property type="protein sequence ID" value="KAF7729841.1"/>
    <property type="molecule type" value="Genomic_DNA"/>
</dbReference>
<comment type="function">
    <text evidence="6">Accessory subunit of the DNA polymerase alpha complex (also known as the alpha DNA polymerase-primase complex) which plays an essential role in the initiation of DNA synthesis.</text>
</comment>
<keyword evidence="11" id="KW-0548">Nucleotidyltransferase</keyword>
<evidence type="ECO:0000313" key="12">
    <source>
        <dbReference type="Proteomes" id="UP000605846"/>
    </source>
</evidence>
<dbReference type="Proteomes" id="UP000605846">
    <property type="component" value="Unassembled WGS sequence"/>
</dbReference>
<dbReference type="PANTHER" id="PTHR23061:SF12">
    <property type="entry name" value="DNA POLYMERASE ALPHA SUBUNIT B"/>
    <property type="match status" value="1"/>
</dbReference>
<evidence type="ECO:0000259" key="10">
    <source>
        <dbReference type="Pfam" id="PF22062"/>
    </source>
</evidence>
<dbReference type="Pfam" id="PF08418">
    <property type="entry name" value="Pol_alpha_B_N"/>
    <property type="match status" value="1"/>
</dbReference>
<keyword evidence="4 6" id="KW-0235">DNA replication</keyword>
<keyword evidence="12" id="KW-1185">Reference proteome</keyword>
<gene>
    <name evidence="11" type="primary">POL12</name>
    <name evidence="11" type="ORF">EC973_003575</name>
</gene>
<dbReference type="InterPro" id="IPR043034">
    <property type="entry name" value="DNA_pol_alpha_B_N_sf"/>
</dbReference>